<sequence length="177" mass="20179">MKRILSLAIVVLSIFAFGGCAKKTPNVPVKDIVESIKNQMTEDMKAAGAPEESFKDGKLPGFMEIDLTSEETEPFAKPVKEKYNMEDLEEGIVLQQMMSVKSDLIIVLKAKDESKVENLKAVLEKEKEQQEKIWSQYLPDQYEKVKNNIIKVKGNYLIYITYENPEKIEAIFDNALK</sequence>
<comment type="caution">
    <text evidence="2">The sequence shown here is derived from an EMBL/GenBank/DDBJ whole genome shotgun (WGS) entry which is preliminary data.</text>
</comment>
<feature type="chain" id="PRO_5045839974" evidence="1">
    <location>
        <begin position="19"/>
        <end position="177"/>
    </location>
</feature>
<accession>A0ABT4CPC5</accession>
<evidence type="ECO:0000313" key="3">
    <source>
        <dbReference type="Proteomes" id="UP001079657"/>
    </source>
</evidence>
<dbReference type="PROSITE" id="PS51257">
    <property type="entry name" value="PROKAR_LIPOPROTEIN"/>
    <property type="match status" value="1"/>
</dbReference>
<feature type="signal peptide" evidence="1">
    <location>
        <begin position="1"/>
        <end position="18"/>
    </location>
</feature>
<dbReference type="Pfam" id="PF14270">
    <property type="entry name" value="DUF4358"/>
    <property type="match status" value="1"/>
</dbReference>
<dbReference type="EMBL" id="JAPQES010000001">
    <property type="protein sequence ID" value="MCY6370091.1"/>
    <property type="molecule type" value="Genomic_DNA"/>
</dbReference>
<evidence type="ECO:0000313" key="2">
    <source>
        <dbReference type="EMBL" id="MCY6370091.1"/>
    </source>
</evidence>
<evidence type="ECO:0000256" key="1">
    <source>
        <dbReference type="SAM" id="SignalP"/>
    </source>
</evidence>
<keyword evidence="3" id="KW-1185">Reference proteome</keyword>
<protein>
    <submittedName>
        <fullName evidence="2">DUF4358 domain-containing protein</fullName>
    </submittedName>
</protein>
<dbReference type="Proteomes" id="UP001079657">
    <property type="component" value="Unassembled WGS sequence"/>
</dbReference>
<dbReference type="RefSeq" id="WP_268048655.1">
    <property type="nucleotide sequence ID" value="NZ_JAPQES010000001.1"/>
</dbReference>
<dbReference type="InterPro" id="IPR025648">
    <property type="entry name" value="DUF4358"/>
</dbReference>
<gene>
    <name evidence="2" type="ORF">OXH55_05550</name>
</gene>
<reference evidence="2" key="1">
    <citation type="submission" date="2022-12" db="EMBL/GenBank/DDBJ databases">
        <authorList>
            <person name="Wang J."/>
        </authorList>
    </citation>
    <scope>NUCLEOTIDE SEQUENCE</scope>
    <source>
        <strain evidence="2">HY-42-06</strain>
    </source>
</reference>
<keyword evidence="1" id="KW-0732">Signal</keyword>
<proteinExistence type="predicted"/>
<organism evidence="2 3">
    <name type="scientific">Clostridium ganghwense</name>
    <dbReference type="NCBI Taxonomy" id="312089"/>
    <lineage>
        <taxon>Bacteria</taxon>
        <taxon>Bacillati</taxon>
        <taxon>Bacillota</taxon>
        <taxon>Clostridia</taxon>
        <taxon>Eubacteriales</taxon>
        <taxon>Clostridiaceae</taxon>
        <taxon>Clostridium</taxon>
    </lineage>
</organism>
<name>A0ABT4CPC5_9CLOT</name>